<dbReference type="InterPro" id="IPR036919">
    <property type="entry name" value="Ribo_uL30_ferredoxin-like_sf"/>
</dbReference>
<dbReference type="VEuPathDB" id="FungiDB:AWRI3580_g3441"/>
<proteinExistence type="predicted"/>
<dbReference type="Proteomes" id="UP000095358">
    <property type="component" value="Unassembled WGS sequence"/>
</dbReference>
<sequence length="159" mass="18295">MSKVFQNFLFANKIESIFYKASLRRSLVDVPHTQKTILESIGIKSRKLNRVHILPINKKTAIGLLKNKELVNVEVVKVDEDVIMSEIKKINPDFSVEQISAKPEQVNIEPTEDLLDSKAENTFISPEVSEYINQNIRDFVENEYRLARKIEPGFSAVRH</sequence>
<dbReference type="EMBL" id="LPNN01000007">
    <property type="protein sequence ID" value="OEJ84856.1"/>
    <property type="molecule type" value="Genomic_DNA"/>
</dbReference>
<evidence type="ECO:0000313" key="2">
    <source>
        <dbReference type="Proteomes" id="UP000095358"/>
    </source>
</evidence>
<evidence type="ECO:0008006" key="3">
    <source>
        <dbReference type="Google" id="ProtNLM"/>
    </source>
</evidence>
<protein>
    <recommendedName>
        <fullName evidence="3">54S ribosomal protein L33, mitochondrial</fullName>
    </recommendedName>
</protein>
<accession>A0A1E5RD94</accession>
<dbReference type="OrthoDB" id="3972796at2759"/>
<name>A0A1E5RD94_HANUV</name>
<gene>
    <name evidence="1" type="ORF">AWRI3580_g3441</name>
</gene>
<reference evidence="2" key="1">
    <citation type="journal article" date="2016" name="Genome Announc.">
        <title>Genome sequences of three species of Hanseniaspora isolated from spontaneous wine fermentations.</title>
        <authorList>
            <person name="Sternes P.R."/>
            <person name="Lee D."/>
            <person name="Kutyna D.R."/>
            <person name="Borneman A.R."/>
        </authorList>
    </citation>
    <scope>NUCLEOTIDE SEQUENCE [LARGE SCALE GENOMIC DNA]</scope>
    <source>
        <strain evidence="2">AWRI3580</strain>
    </source>
</reference>
<comment type="caution">
    <text evidence="1">The sequence shown here is derived from an EMBL/GenBank/DDBJ whole genome shotgun (WGS) entry which is preliminary data.</text>
</comment>
<organism evidence="1 2">
    <name type="scientific">Hanseniaspora uvarum</name>
    <name type="common">Yeast</name>
    <name type="synonym">Kloeckera apiculata</name>
    <dbReference type="NCBI Taxonomy" id="29833"/>
    <lineage>
        <taxon>Eukaryota</taxon>
        <taxon>Fungi</taxon>
        <taxon>Dikarya</taxon>
        <taxon>Ascomycota</taxon>
        <taxon>Saccharomycotina</taxon>
        <taxon>Saccharomycetes</taxon>
        <taxon>Saccharomycodales</taxon>
        <taxon>Saccharomycodaceae</taxon>
        <taxon>Hanseniaspora</taxon>
    </lineage>
</organism>
<dbReference type="AlphaFoldDB" id="A0A1E5RD94"/>
<dbReference type="Gene3D" id="3.30.1390.20">
    <property type="entry name" value="Ribosomal protein L30, ferredoxin-like fold domain"/>
    <property type="match status" value="1"/>
</dbReference>
<evidence type="ECO:0000313" key="1">
    <source>
        <dbReference type="EMBL" id="OEJ84856.1"/>
    </source>
</evidence>
<keyword evidence="2" id="KW-1185">Reference proteome</keyword>